<name>A0A1C4XRK2_9ACTN</name>
<dbReference type="Proteomes" id="UP000198864">
    <property type="component" value="Unassembled WGS sequence"/>
</dbReference>
<organism evidence="2 3">
    <name type="scientific">Micromonospora saelicesensis</name>
    <dbReference type="NCBI Taxonomy" id="285676"/>
    <lineage>
        <taxon>Bacteria</taxon>
        <taxon>Bacillati</taxon>
        <taxon>Actinomycetota</taxon>
        <taxon>Actinomycetes</taxon>
        <taxon>Micromonosporales</taxon>
        <taxon>Micromonosporaceae</taxon>
        <taxon>Micromonospora</taxon>
    </lineage>
</organism>
<dbReference type="EMBL" id="FMCR01000003">
    <property type="protein sequence ID" value="SCF11084.1"/>
    <property type="molecule type" value="Genomic_DNA"/>
</dbReference>
<evidence type="ECO:0000256" key="1">
    <source>
        <dbReference type="SAM" id="Phobius"/>
    </source>
</evidence>
<feature type="transmembrane region" description="Helical" evidence="1">
    <location>
        <begin position="21"/>
        <end position="47"/>
    </location>
</feature>
<protein>
    <submittedName>
        <fullName evidence="2">Uncharacterized protein</fullName>
    </submittedName>
</protein>
<feature type="transmembrane region" description="Helical" evidence="1">
    <location>
        <begin position="154"/>
        <end position="175"/>
    </location>
</feature>
<proteinExistence type="predicted"/>
<dbReference type="InterPro" id="IPR045927">
    <property type="entry name" value="DUF6346"/>
</dbReference>
<gene>
    <name evidence="2" type="ORF">GA0070561_3648</name>
</gene>
<dbReference type="STRING" id="285676.GA0070561_3648"/>
<accession>A0A1C4XRK2</accession>
<evidence type="ECO:0000313" key="3">
    <source>
        <dbReference type="Proteomes" id="UP000198864"/>
    </source>
</evidence>
<reference evidence="2 3" key="1">
    <citation type="submission" date="2016-06" db="EMBL/GenBank/DDBJ databases">
        <authorList>
            <person name="Kjaerup R.B."/>
            <person name="Dalgaard T.S."/>
            <person name="Juul-Madsen H.R."/>
        </authorList>
    </citation>
    <scope>NUCLEOTIDE SEQUENCE [LARGE SCALE GENOMIC DNA]</scope>
    <source>
        <strain evidence="2 3">DSM 44871</strain>
    </source>
</reference>
<dbReference type="Pfam" id="PF19873">
    <property type="entry name" value="DUF6346"/>
    <property type="match status" value="1"/>
</dbReference>
<evidence type="ECO:0000313" key="2">
    <source>
        <dbReference type="EMBL" id="SCF11084.1"/>
    </source>
</evidence>
<dbReference type="RefSeq" id="WP_091401449.1">
    <property type="nucleotide sequence ID" value="NZ_FMCR01000003.1"/>
</dbReference>
<keyword evidence="1" id="KW-0812">Transmembrane</keyword>
<sequence length="193" mass="20845">MDPAIRDRELRLWQTLGPTAYRLRSVGVAVLLALGGAVVFLGFMTAINHFPGTGAVYKGPGERSVRVVVGTCQQLGPISKQGFGYWWECDAAVTGSGGAVRKTRIERSVVTPEDQGRSLVLREGCRDRKGFTDCSYGRPTNSWLEMGVLLIGKVGWIVAVLSGLGALVYLTRALLGAPRYCRFRGGRPASARS</sequence>
<keyword evidence="1" id="KW-0472">Membrane</keyword>
<keyword evidence="1" id="KW-1133">Transmembrane helix</keyword>
<dbReference type="AlphaFoldDB" id="A0A1C4XRK2"/>